<dbReference type="SUPFAM" id="SSF54001">
    <property type="entry name" value="Cysteine proteinases"/>
    <property type="match status" value="1"/>
</dbReference>
<accession>A0A542ZQN5</accession>
<feature type="region of interest" description="Disordered" evidence="5">
    <location>
        <begin position="230"/>
        <end position="272"/>
    </location>
</feature>
<dbReference type="RefSeq" id="WP_142092489.1">
    <property type="nucleotide sequence ID" value="NZ_BAAAMD010000001.1"/>
</dbReference>
<dbReference type="PANTHER" id="PTHR47359:SF3">
    <property type="entry name" value="NLP_P60 DOMAIN-CONTAINING PROTEIN-RELATED"/>
    <property type="match status" value="1"/>
</dbReference>
<feature type="domain" description="NlpC/P60" evidence="6">
    <location>
        <begin position="263"/>
        <end position="401"/>
    </location>
</feature>
<dbReference type="InterPro" id="IPR038765">
    <property type="entry name" value="Papain-like_cys_pep_sf"/>
</dbReference>
<evidence type="ECO:0000256" key="2">
    <source>
        <dbReference type="ARBA" id="ARBA00022670"/>
    </source>
</evidence>
<keyword evidence="3 7" id="KW-0378">Hydrolase</keyword>
<keyword evidence="8" id="KW-1185">Reference proteome</keyword>
<dbReference type="EMBL" id="VFOR01000001">
    <property type="protein sequence ID" value="TQL62675.1"/>
    <property type="molecule type" value="Genomic_DNA"/>
</dbReference>
<evidence type="ECO:0000256" key="1">
    <source>
        <dbReference type="ARBA" id="ARBA00007074"/>
    </source>
</evidence>
<evidence type="ECO:0000313" key="8">
    <source>
        <dbReference type="Proteomes" id="UP000316196"/>
    </source>
</evidence>
<dbReference type="InterPro" id="IPR051794">
    <property type="entry name" value="PG_Endopeptidase_C40"/>
</dbReference>
<dbReference type="PROSITE" id="PS51935">
    <property type="entry name" value="NLPC_P60"/>
    <property type="match status" value="1"/>
</dbReference>
<proteinExistence type="inferred from homology"/>
<feature type="compositionally biased region" description="Low complexity" evidence="5">
    <location>
        <begin position="230"/>
        <end position="246"/>
    </location>
</feature>
<gene>
    <name evidence="7" type="ORF">FB460_0460</name>
</gene>
<dbReference type="GO" id="GO:0006508">
    <property type="term" value="P:proteolysis"/>
    <property type="evidence" value="ECO:0007669"/>
    <property type="project" value="UniProtKB-KW"/>
</dbReference>
<comment type="caution">
    <text evidence="7">The sequence shown here is derived from an EMBL/GenBank/DDBJ whole genome shotgun (WGS) entry which is preliminary data.</text>
</comment>
<keyword evidence="4" id="KW-0788">Thiol protease</keyword>
<dbReference type="InterPro" id="IPR000064">
    <property type="entry name" value="NLP_P60_dom"/>
</dbReference>
<sequence length="401" mass="39623">MFDIGGMIDDAAGNIGGMVDDAIDDFGGTISNAADDFFDGGGMDALSGPIGGALDTAVDVFGLGAPNVNENALTSAAHGWTSLGDHISEALDVGSHVSRSVADGNIGQSITSFLDAFGGRPNSPLPGGDMLVQGVDAVAGGLFGAAGASHAAKLTAVIQGVQYASKVQQAIAAAPATGGQSLTLIPGFRELAAGNVQGAIATAAQFLDGGSSGPVHGLLGELLQGTGLVDRLGGQAPTAPPAGGAPAPTPAPGVAPAPSAPPSGGGGDVDGLVQSYLDRHIPYAWGGGHGAEPGPTQGVSDGGGPADAQGDYNKTGLDCSGLAREFLWQQKGIDIGAGSTHTTINQGTPVSEADLQPGDLVYPNPDHVQVYIGDGEVLEAPQSGEYVKVSPYAGGELRRYE</sequence>
<feature type="compositionally biased region" description="Pro residues" evidence="5">
    <location>
        <begin position="247"/>
        <end position="261"/>
    </location>
</feature>
<evidence type="ECO:0000256" key="5">
    <source>
        <dbReference type="SAM" id="MobiDB-lite"/>
    </source>
</evidence>
<evidence type="ECO:0000313" key="7">
    <source>
        <dbReference type="EMBL" id="TQL62675.1"/>
    </source>
</evidence>
<name>A0A542ZQN5_9ACTN</name>
<reference evidence="7 8" key="1">
    <citation type="submission" date="2019-06" db="EMBL/GenBank/DDBJ databases">
        <title>Sequencing the genomes of 1000 actinobacteria strains.</title>
        <authorList>
            <person name="Klenk H.-P."/>
        </authorList>
    </citation>
    <scope>NUCLEOTIDE SEQUENCE [LARGE SCALE GENOMIC DNA]</scope>
    <source>
        <strain evidence="7 8">DSM 8251</strain>
    </source>
</reference>
<dbReference type="AlphaFoldDB" id="A0A542ZQN5"/>
<feature type="region of interest" description="Disordered" evidence="5">
    <location>
        <begin position="284"/>
        <end position="310"/>
    </location>
</feature>
<organism evidence="7 8">
    <name type="scientific">Propioniferax innocua</name>
    <dbReference type="NCBI Taxonomy" id="1753"/>
    <lineage>
        <taxon>Bacteria</taxon>
        <taxon>Bacillati</taxon>
        <taxon>Actinomycetota</taxon>
        <taxon>Actinomycetes</taxon>
        <taxon>Propionibacteriales</taxon>
        <taxon>Propionibacteriaceae</taxon>
        <taxon>Propioniferax</taxon>
    </lineage>
</organism>
<dbReference type="Gene3D" id="3.90.1720.10">
    <property type="entry name" value="endopeptidase domain like (from Nostoc punctiforme)"/>
    <property type="match status" value="1"/>
</dbReference>
<evidence type="ECO:0000256" key="3">
    <source>
        <dbReference type="ARBA" id="ARBA00022801"/>
    </source>
</evidence>
<evidence type="ECO:0000259" key="6">
    <source>
        <dbReference type="PROSITE" id="PS51935"/>
    </source>
</evidence>
<protein>
    <submittedName>
        <fullName evidence="7">Cell wall-associated NlpC family hydrolase</fullName>
    </submittedName>
</protein>
<comment type="similarity">
    <text evidence="1">Belongs to the peptidase C40 family.</text>
</comment>
<dbReference type="GO" id="GO:0008234">
    <property type="term" value="F:cysteine-type peptidase activity"/>
    <property type="evidence" value="ECO:0007669"/>
    <property type="project" value="UniProtKB-KW"/>
</dbReference>
<evidence type="ECO:0000256" key="4">
    <source>
        <dbReference type="ARBA" id="ARBA00022807"/>
    </source>
</evidence>
<dbReference type="Pfam" id="PF00877">
    <property type="entry name" value="NLPC_P60"/>
    <property type="match status" value="1"/>
</dbReference>
<dbReference type="PANTHER" id="PTHR47359">
    <property type="entry name" value="PEPTIDOGLYCAN DL-ENDOPEPTIDASE CWLO"/>
    <property type="match status" value="1"/>
</dbReference>
<keyword evidence="2" id="KW-0645">Protease</keyword>
<dbReference type="OrthoDB" id="9815778at2"/>
<dbReference type="Proteomes" id="UP000316196">
    <property type="component" value="Unassembled WGS sequence"/>
</dbReference>